<name>A0ABW4RPD3_9BACL</name>
<dbReference type="PANTHER" id="PTHR40111">
    <property type="entry name" value="CEPHALOSPORIN-C DEACETYLASE"/>
    <property type="match status" value="1"/>
</dbReference>
<sequence>MPDMPLTQMKEYKGSSPKPADFDEYWKRALEELDRQPLDYELVRADFQSPLAECFHLYFTGVGGARVHAKLVRPTERSNAKRGPGLAMFHGYTGDSGEWFNKVNYAAHGFTVLALDCRGQGGLSLDPVTIKGTTVRGHIIRGIDDPDPDKLYYRNVFLDTVQTVRILMNMEHVDENRIGVYGESQGGALATACAALEPRVRIAVPVYPFLSDYKRAFEVNPTTSAYEELVYYFRKFDPNHLREDEIFNKLGYIDIQNLADRIQADVLWVTAFSDIVCPPSTQFAAYNKIESTKELLIYHEYGHEELPYLGDKALSKLMNL</sequence>
<organism evidence="2 3">
    <name type="scientific">Paenibacillus wenxiniae</name>
    <dbReference type="NCBI Taxonomy" id="1636843"/>
    <lineage>
        <taxon>Bacteria</taxon>
        <taxon>Bacillati</taxon>
        <taxon>Bacillota</taxon>
        <taxon>Bacilli</taxon>
        <taxon>Bacillales</taxon>
        <taxon>Paenibacillaceae</taxon>
        <taxon>Paenibacillus</taxon>
    </lineage>
</organism>
<evidence type="ECO:0000259" key="1">
    <source>
        <dbReference type="Pfam" id="PF05448"/>
    </source>
</evidence>
<accession>A0ABW4RPD3</accession>
<dbReference type="EMBL" id="JBHUEH010000032">
    <property type="protein sequence ID" value="MFD1888172.1"/>
    <property type="molecule type" value="Genomic_DNA"/>
</dbReference>
<dbReference type="InterPro" id="IPR008391">
    <property type="entry name" value="AXE1_dom"/>
</dbReference>
<keyword evidence="3" id="KW-1185">Reference proteome</keyword>
<dbReference type="SUPFAM" id="SSF53474">
    <property type="entry name" value="alpha/beta-Hydrolases"/>
    <property type="match status" value="1"/>
</dbReference>
<dbReference type="Pfam" id="PF05448">
    <property type="entry name" value="AXE1"/>
    <property type="match status" value="1"/>
</dbReference>
<evidence type="ECO:0000313" key="2">
    <source>
        <dbReference type="EMBL" id="MFD1888172.1"/>
    </source>
</evidence>
<dbReference type="InterPro" id="IPR029058">
    <property type="entry name" value="AB_hydrolase_fold"/>
</dbReference>
<dbReference type="Proteomes" id="UP001597233">
    <property type="component" value="Unassembled WGS sequence"/>
</dbReference>
<dbReference type="InterPro" id="IPR039069">
    <property type="entry name" value="CE7"/>
</dbReference>
<comment type="caution">
    <text evidence="2">The sequence shown here is derived from an EMBL/GenBank/DDBJ whole genome shotgun (WGS) entry which is preliminary data.</text>
</comment>
<feature type="domain" description="Acetyl xylan esterase" evidence="1">
    <location>
        <begin position="2"/>
        <end position="311"/>
    </location>
</feature>
<gene>
    <name evidence="2" type="ORF">ACFSC9_22050</name>
</gene>
<dbReference type="PANTHER" id="PTHR40111:SF1">
    <property type="entry name" value="CEPHALOSPORIN-C DEACETYLASE"/>
    <property type="match status" value="1"/>
</dbReference>
<dbReference type="Gene3D" id="3.40.50.1820">
    <property type="entry name" value="alpha/beta hydrolase"/>
    <property type="match status" value="1"/>
</dbReference>
<dbReference type="RefSeq" id="WP_347323568.1">
    <property type="nucleotide sequence ID" value="NZ_JBCGUH010000002.1"/>
</dbReference>
<reference evidence="3" key="1">
    <citation type="journal article" date="2019" name="Int. J. Syst. Evol. Microbiol.">
        <title>The Global Catalogue of Microorganisms (GCM) 10K type strain sequencing project: providing services to taxonomists for standard genome sequencing and annotation.</title>
        <authorList>
            <consortium name="The Broad Institute Genomics Platform"/>
            <consortium name="The Broad Institute Genome Sequencing Center for Infectious Disease"/>
            <person name="Wu L."/>
            <person name="Ma J."/>
        </authorList>
    </citation>
    <scope>NUCLEOTIDE SEQUENCE [LARGE SCALE GENOMIC DNA]</scope>
    <source>
        <strain evidence="3">CCUG 54950</strain>
    </source>
</reference>
<protein>
    <submittedName>
        <fullName evidence="2">Acetylxylan esterase</fullName>
    </submittedName>
</protein>
<proteinExistence type="predicted"/>
<evidence type="ECO:0000313" key="3">
    <source>
        <dbReference type="Proteomes" id="UP001597233"/>
    </source>
</evidence>